<evidence type="ECO:0000256" key="3">
    <source>
        <dbReference type="ARBA" id="ARBA00022692"/>
    </source>
</evidence>
<dbReference type="Gene3D" id="1.20.1720.10">
    <property type="entry name" value="Multidrug resistance protein D"/>
    <property type="match status" value="1"/>
</dbReference>
<feature type="transmembrane region" description="Helical" evidence="6">
    <location>
        <begin position="453"/>
        <end position="474"/>
    </location>
</feature>
<feature type="transmembrane region" description="Helical" evidence="6">
    <location>
        <begin position="390"/>
        <end position="407"/>
    </location>
</feature>
<feature type="transmembrane region" description="Helical" evidence="6">
    <location>
        <begin position="175"/>
        <end position="199"/>
    </location>
</feature>
<sequence length="518" mass="55213">MSRHSIELSVNDNLPVKDINDHDPNSIGVPVSEQGVPTPYSQFTKIEKRLIVALITFAATFSPLSSFIFFPAINALSSSLQVSVEKINLTVTSYMIVAGIAPAVIGDMADTSGRRVAYLTTVGIYCAANVGLAVQNNWTALFLLRMLQSAGGAATIAMGYGVVSDIATPSERGGFVGQLLLGPNFATAIGPLLGGVLAAKPGWRWIFGVLAIASGTCVLLIALLLPETSRSIVGNGSKGVTGLRTAFILHLITGKKRKTPTATENSHTAGLDRGASRRCSRIPNPLASLKMLLASDTILITLIYGINYTNFSCLQASLSTLAIDIYRVSQLQAGLIYLPFGIGSCVGAYLSGPIMNHDYRVVARHCGITIDAVRGDDMTSFPIERSRFRTIWFHLGVTAIGTAGYGWSLQLKTHISVPLVIQFIIGATLAITFNFCGTLLVDIHPKSPAAAQAANNIVRCSLAGVGLAVLDLILRHLGVGWTFTLLAGLTAACLGIAWLEWRYGQAWRESLRAKGIER</sequence>
<feature type="transmembrane region" description="Helical" evidence="6">
    <location>
        <begin position="480"/>
        <end position="499"/>
    </location>
</feature>
<evidence type="ECO:0000256" key="6">
    <source>
        <dbReference type="SAM" id="Phobius"/>
    </source>
</evidence>
<evidence type="ECO:0000313" key="8">
    <source>
        <dbReference type="EMBL" id="CAI6336636.1"/>
    </source>
</evidence>
<protein>
    <recommendedName>
        <fullName evidence="7">Major facilitator superfamily (MFS) profile domain-containing protein</fullName>
    </recommendedName>
</protein>
<dbReference type="AlphaFoldDB" id="A0A9W4XT46"/>
<feature type="transmembrane region" description="Helical" evidence="6">
    <location>
        <begin position="419"/>
        <end position="441"/>
    </location>
</feature>
<keyword evidence="2" id="KW-0813">Transport</keyword>
<keyword evidence="5 6" id="KW-0472">Membrane</keyword>
<accession>A0A9W4XT46</accession>
<dbReference type="EMBL" id="CAOQHR010000006">
    <property type="protein sequence ID" value="CAI6336636.1"/>
    <property type="molecule type" value="Genomic_DNA"/>
</dbReference>
<dbReference type="FunFam" id="1.20.1720.10:FF:000009">
    <property type="entry name" value="MFS multidrug transporter"/>
    <property type="match status" value="1"/>
</dbReference>
<name>A0A9W4XT46_9PLEO</name>
<keyword evidence="3 6" id="KW-0812">Transmembrane</keyword>
<proteinExistence type="predicted"/>
<dbReference type="PANTHER" id="PTHR23502:SF51">
    <property type="entry name" value="QUINIDINE RESISTANCE PROTEIN 1-RELATED"/>
    <property type="match status" value="1"/>
</dbReference>
<organism evidence="8 9">
    <name type="scientific">Periconia digitata</name>
    <dbReference type="NCBI Taxonomy" id="1303443"/>
    <lineage>
        <taxon>Eukaryota</taxon>
        <taxon>Fungi</taxon>
        <taxon>Dikarya</taxon>
        <taxon>Ascomycota</taxon>
        <taxon>Pezizomycotina</taxon>
        <taxon>Dothideomycetes</taxon>
        <taxon>Pleosporomycetidae</taxon>
        <taxon>Pleosporales</taxon>
        <taxon>Massarineae</taxon>
        <taxon>Periconiaceae</taxon>
        <taxon>Periconia</taxon>
    </lineage>
</organism>
<comment type="subcellular location">
    <subcellularLocation>
        <location evidence="1">Membrane</location>
        <topology evidence="1">Multi-pass membrane protein</topology>
    </subcellularLocation>
</comment>
<evidence type="ECO:0000256" key="1">
    <source>
        <dbReference type="ARBA" id="ARBA00004141"/>
    </source>
</evidence>
<dbReference type="GO" id="GO:0022857">
    <property type="term" value="F:transmembrane transporter activity"/>
    <property type="evidence" value="ECO:0007669"/>
    <property type="project" value="InterPro"/>
</dbReference>
<dbReference type="InterPro" id="IPR011701">
    <property type="entry name" value="MFS"/>
</dbReference>
<dbReference type="InterPro" id="IPR020846">
    <property type="entry name" value="MFS_dom"/>
</dbReference>
<feature type="domain" description="Major facilitator superfamily (MFS) profile" evidence="7">
    <location>
        <begin position="51"/>
        <end position="505"/>
    </location>
</feature>
<reference evidence="8" key="1">
    <citation type="submission" date="2023-01" db="EMBL/GenBank/DDBJ databases">
        <authorList>
            <person name="Van Ghelder C."/>
            <person name="Rancurel C."/>
        </authorList>
    </citation>
    <scope>NUCLEOTIDE SEQUENCE</scope>
    <source>
        <strain evidence="8">CNCM I-4278</strain>
    </source>
</reference>
<feature type="transmembrane region" description="Helical" evidence="6">
    <location>
        <begin position="91"/>
        <end position="109"/>
    </location>
</feature>
<dbReference type="Pfam" id="PF07690">
    <property type="entry name" value="MFS_1"/>
    <property type="match status" value="1"/>
</dbReference>
<evidence type="ECO:0000256" key="5">
    <source>
        <dbReference type="ARBA" id="ARBA00023136"/>
    </source>
</evidence>
<dbReference type="SUPFAM" id="SSF103473">
    <property type="entry name" value="MFS general substrate transporter"/>
    <property type="match status" value="1"/>
</dbReference>
<evidence type="ECO:0000256" key="4">
    <source>
        <dbReference type="ARBA" id="ARBA00022989"/>
    </source>
</evidence>
<evidence type="ECO:0000259" key="7">
    <source>
        <dbReference type="PROSITE" id="PS50850"/>
    </source>
</evidence>
<dbReference type="Gene3D" id="1.20.1250.20">
    <property type="entry name" value="MFS general substrate transporter like domains"/>
    <property type="match status" value="1"/>
</dbReference>
<keyword evidence="9" id="KW-1185">Reference proteome</keyword>
<dbReference type="PROSITE" id="PS50850">
    <property type="entry name" value="MFS"/>
    <property type="match status" value="1"/>
</dbReference>
<feature type="transmembrane region" description="Helical" evidence="6">
    <location>
        <begin position="291"/>
        <end position="311"/>
    </location>
</feature>
<gene>
    <name evidence="8" type="ORF">PDIGIT_LOCUS9740</name>
</gene>
<dbReference type="GO" id="GO:0005886">
    <property type="term" value="C:plasma membrane"/>
    <property type="evidence" value="ECO:0007669"/>
    <property type="project" value="TreeGrafter"/>
</dbReference>
<dbReference type="PANTHER" id="PTHR23502">
    <property type="entry name" value="MAJOR FACILITATOR SUPERFAMILY"/>
    <property type="match status" value="1"/>
</dbReference>
<feature type="transmembrane region" description="Helical" evidence="6">
    <location>
        <begin position="140"/>
        <end position="163"/>
    </location>
</feature>
<feature type="transmembrane region" description="Helical" evidence="6">
    <location>
        <begin position="205"/>
        <end position="225"/>
    </location>
</feature>
<dbReference type="Proteomes" id="UP001152607">
    <property type="component" value="Unassembled WGS sequence"/>
</dbReference>
<keyword evidence="4 6" id="KW-1133">Transmembrane helix</keyword>
<feature type="transmembrane region" description="Helical" evidence="6">
    <location>
        <begin position="331"/>
        <end position="350"/>
    </location>
</feature>
<feature type="transmembrane region" description="Helical" evidence="6">
    <location>
        <begin position="116"/>
        <end position="134"/>
    </location>
</feature>
<comment type="caution">
    <text evidence="8">The sequence shown here is derived from an EMBL/GenBank/DDBJ whole genome shotgun (WGS) entry which is preliminary data.</text>
</comment>
<dbReference type="InterPro" id="IPR036259">
    <property type="entry name" value="MFS_trans_sf"/>
</dbReference>
<dbReference type="OrthoDB" id="2441642at2759"/>
<feature type="transmembrane region" description="Helical" evidence="6">
    <location>
        <begin position="50"/>
        <end position="71"/>
    </location>
</feature>
<evidence type="ECO:0000256" key="2">
    <source>
        <dbReference type="ARBA" id="ARBA00022448"/>
    </source>
</evidence>
<evidence type="ECO:0000313" key="9">
    <source>
        <dbReference type="Proteomes" id="UP001152607"/>
    </source>
</evidence>